<dbReference type="GO" id="GO:0005886">
    <property type="term" value="C:plasma membrane"/>
    <property type="evidence" value="ECO:0007669"/>
    <property type="project" value="UniProtKB-SubCell"/>
</dbReference>
<evidence type="ECO:0000313" key="8">
    <source>
        <dbReference type="EMBL" id="OLZ39395.1"/>
    </source>
</evidence>
<protein>
    <submittedName>
        <fullName evidence="8">MFS transporter</fullName>
    </submittedName>
</protein>
<sequence length="430" mass="45701">MRESKDREEEHPPLWQNRDFLRFIFGQFVTNAGDSLYSVAILWAVFELSGSTFLTGVANSLLLLPFLLQIVAGPLVDRLPIKQVLVGTQVIQGIVVLVLPIAAYTEALSVAILFLTIPVLSLMTLVADPLRATVIPRIVAEDQLSRSNSALTTITHGLDMVFDAMGGLFIALFGVTTLFLLDTITFAIAGLLFSGMMIPAVGDDTDETPESATTAYLTDLREGINILRGTVFLEIMVTSAVFNFAVGVTLAILPAFGEILGGPAIYGLLLGALGIGRVVGSIAASYVTHMAYGRFKAVTYLFSALLWLGSVVSSSIVLTVVLFGLAWVSAGIDAVMVETLNQKVFPADRLGRVSAIKGTVSTGTLPIGSLIGGFIAEQLGPVSTMELAAGGFGFAGLYFALRTRLRSIPAITDINPERFDICTESAEAQG</sequence>
<dbReference type="PANTHER" id="PTHR23513">
    <property type="entry name" value="INTEGRAL MEMBRANE EFFLUX PROTEIN-RELATED"/>
    <property type="match status" value="1"/>
</dbReference>
<dbReference type="RefSeq" id="WP_076148711.1">
    <property type="nucleotide sequence ID" value="NZ_LWLN01000002.1"/>
</dbReference>
<comment type="caution">
    <text evidence="8">The sequence shown here is derived from an EMBL/GenBank/DDBJ whole genome shotgun (WGS) entry which is preliminary data.</text>
</comment>
<evidence type="ECO:0000256" key="2">
    <source>
        <dbReference type="ARBA" id="ARBA00022448"/>
    </source>
</evidence>
<feature type="transmembrane region" description="Helical" evidence="7">
    <location>
        <begin position="20"/>
        <end position="46"/>
    </location>
</feature>
<name>A0A1S8ARM7_9EURY</name>
<organism evidence="8 9">
    <name type="scientific">Natrinema saccharevitans</name>
    <dbReference type="NCBI Taxonomy" id="301967"/>
    <lineage>
        <taxon>Archaea</taxon>
        <taxon>Methanobacteriati</taxon>
        <taxon>Methanobacteriota</taxon>
        <taxon>Stenosarchaea group</taxon>
        <taxon>Halobacteria</taxon>
        <taxon>Halobacteriales</taxon>
        <taxon>Natrialbaceae</taxon>
        <taxon>Natrinema</taxon>
    </lineage>
</organism>
<dbReference type="Gene3D" id="1.20.1250.20">
    <property type="entry name" value="MFS general substrate transporter like domains"/>
    <property type="match status" value="1"/>
</dbReference>
<feature type="transmembrane region" description="Helical" evidence="7">
    <location>
        <begin position="382"/>
        <end position="401"/>
    </location>
</feature>
<evidence type="ECO:0000256" key="7">
    <source>
        <dbReference type="SAM" id="Phobius"/>
    </source>
</evidence>
<comment type="subcellular location">
    <subcellularLocation>
        <location evidence="1">Cell membrane</location>
        <topology evidence="1">Multi-pass membrane protein</topology>
    </subcellularLocation>
</comment>
<dbReference type="PANTHER" id="PTHR23513:SF6">
    <property type="entry name" value="MAJOR FACILITATOR SUPERFAMILY ASSOCIATED DOMAIN-CONTAINING PROTEIN"/>
    <property type="match status" value="1"/>
</dbReference>
<dbReference type="InterPro" id="IPR010290">
    <property type="entry name" value="TM_effector"/>
</dbReference>
<dbReference type="PRINTS" id="PR01988">
    <property type="entry name" value="EXPORTERBACE"/>
</dbReference>
<accession>A0A1S8ARM7</accession>
<dbReference type="CDD" id="cd06173">
    <property type="entry name" value="MFS_MefA_like"/>
    <property type="match status" value="1"/>
</dbReference>
<feature type="transmembrane region" description="Helical" evidence="7">
    <location>
        <begin position="265"/>
        <end position="287"/>
    </location>
</feature>
<dbReference type="InterPro" id="IPR036259">
    <property type="entry name" value="MFS_trans_sf"/>
</dbReference>
<evidence type="ECO:0000313" key="9">
    <source>
        <dbReference type="Proteomes" id="UP000189370"/>
    </source>
</evidence>
<feature type="transmembrane region" description="Helical" evidence="7">
    <location>
        <begin position="168"/>
        <end position="193"/>
    </location>
</feature>
<dbReference type="InterPro" id="IPR022324">
    <property type="entry name" value="Bacilysin_exporter_BacE_put"/>
</dbReference>
<evidence type="ECO:0000256" key="5">
    <source>
        <dbReference type="ARBA" id="ARBA00022989"/>
    </source>
</evidence>
<keyword evidence="9" id="KW-1185">Reference proteome</keyword>
<feature type="transmembrane region" description="Helical" evidence="7">
    <location>
        <begin position="52"/>
        <end position="72"/>
    </location>
</feature>
<feature type="transmembrane region" description="Helical" evidence="7">
    <location>
        <begin position="231"/>
        <end position="253"/>
    </location>
</feature>
<proteinExistence type="predicted"/>
<keyword evidence="6 7" id="KW-0472">Membrane</keyword>
<keyword evidence="5 7" id="KW-1133">Transmembrane helix</keyword>
<gene>
    <name evidence="8" type="ORF">A6E15_18665</name>
</gene>
<dbReference type="Pfam" id="PF05977">
    <property type="entry name" value="MFS_3"/>
    <property type="match status" value="1"/>
</dbReference>
<dbReference type="SUPFAM" id="SSF103473">
    <property type="entry name" value="MFS general substrate transporter"/>
    <property type="match status" value="1"/>
</dbReference>
<dbReference type="Proteomes" id="UP000189370">
    <property type="component" value="Unassembled WGS sequence"/>
</dbReference>
<feature type="transmembrane region" description="Helical" evidence="7">
    <location>
        <begin position="307"/>
        <end position="332"/>
    </location>
</feature>
<keyword evidence="3" id="KW-1003">Cell membrane</keyword>
<dbReference type="AlphaFoldDB" id="A0A1S8ARM7"/>
<dbReference type="EMBL" id="LWLN01000002">
    <property type="protein sequence ID" value="OLZ39395.1"/>
    <property type="molecule type" value="Genomic_DNA"/>
</dbReference>
<keyword evidence="2" id="KW-0813">Transport</keyword>
<reference evidence="9" key="1">
    <citation type="submission" date="2016-04" db="EMBL/GenBank/DDBJ databases">
        <authorList>
            <person name="Chen S.-C."/>
            <person name="Lai M.-C."/>
        </authorList>
    </citation>
    <scope>NUCLEOTIDE SEQUENCE [LARGE SCALE GENOMIC DNA]</scope>
    <source>
        <strain evidence="9">AB14</strain>
    </source>
</reference>
<evidence type="ECO:0000256" key="3">
    <source>
        <dbReference type="ARBA" id="ARBA00022475"/>
    </source>
</evidence>
<evidence type="ECO:0000256" key="1">
    <source>
        <dbReference type="ARBA" id="ARBA00004651"/>
    </source>
</evidence>
<evidence type="ECO:0000256" key="4">
    <source>
        <dbReference type="ARBA" id="ARBA00022692"/>
    </source>
</evidence>
<dbReference type="OrthoDB" id="313372at2157"/>
<keyword evidence="4 7" id="KW-0812">Transmembrane</keyword>
<evidence type="ECO:0000256" key="6">
    <source>
        <dbReference type="ARBA" id="ARBA00023136"/>
    </source>
</evidence>